<accession>A0A066XDE6</accession>
<keyword evidence="3" id="KW-1185">Reference proteome</keyword>
<reference evidence="3" key="1">
    <citation type="journal article" date="2014" name="Genome Announc.">
        <title>Draft genome sequence of Colletotrichum sublineola, a destructive pathogen of cultivated sorghum.</title>
        <authorList>
            <person name="Baroncelli R."/>
            <person name="Sanz-Martin J.M."/>
            <person name="Rech G.E."/>
            <person name="Sukno S.A."/>
            <person name="Thon M.R."/>
        </authorList>
    </citation>
    <scope>NUCLEOTIDE SEQUENCE [LARGE SCALE GENOMIC DNA]</scope>
    <source>
        <strain evidence="3">TX430BB</strain>
    </source>
</reference>
<gene>
    <name evidence="2" type="ORF">CSUB01_05981</name>
</gene>
<dbReference type="OrthoDB" id="5425448at2759"/>
<feature type="region of interest" description="Disordered" evidence="1">
    <location>
        <begin position="1"/>
        <end position="47"/>
    </location>
</feature>
<comment type="caution">
    <text evidence="2">The sequence shown here is derived from an EMBL/GenBank/DDBJ whole genome shotgun (WGS) entry which is preliminary data.</text>
</comment>
<evidence type="ECO:0000256" key="1">
    <source>
        <dbReference type="SAM" id="MobiDB-lite"/>
    </source>
</evidence>
<evidence type="ECO:0000313" key="3">
    <source>
        <dbReference type="Proteomes" id="UP000027238"/>
    </source>
</evidence>
<dbReference type="OMA" id="QLARIMC"/>
<dbReference type="eggNOG" id="ENOG502SJ37">
    <property type="taxonomic scope" value="Eukaryota"/>
</dbReference>
<name>A0A066XDE6_COLSU</name>
<organism evidence="2 3">
    <name type="scientific">Colletotrichum sublineola</name>
    <name type="common">Sorghum anthracnose fungus</name>
    <dbReference type="NCBI Taxonomy" id="1173701"/>
    <lineage>
        <taxon>Eukaryota</taxon>
        <taxon>Fungi</taxon>
        <taxon>Dikarya</taxon>
        <taxon>Ascomycota</taxon>
        <taxon>Pezizomycotina</taxon>
        <taxon>Sordariomycetes</taxon>
        <taxon>Hypocreomycetidae</taxon>
        <taxon>Glomerellales</taxon>
        <taxon>Glomerellaceae</taxon>
        <taxon>Colletotrichum</taxon>
        <taxon>Colletotrichum graminicola species complex</taxon>
    </lineage>
</organism>
<evidence type="ECO:0000313" key="2">
    <source>
        <dbReference type="EMBL" id="KDN63761.1"/>
    </source>
</evidence>
<proteinExistence type="predicted"/>
<feature type="compositionally biased region" description="Polar residues" evidence="1">
    <location>
        <begin position="394"/>
        <end position="427"/>
    </location>
</feature>
<dbReference type="HOGENOM" id="CLU_322882_0_0_1"/>
<dbReference type="Proteomes" id="UP000027238">
    <property type="component" value="Unassembled WGS sequence"/>
</dbReference>
<sequence>MTHFFNTNTNANNPLSWAGESSGAPFGQTWLPKGDPSAQPIGRAGLLSTDVPRNDASLIKDFNDELPDTDIHEESPTQSSWLLVNGPLADSTEFPFDLAIDNGIDLDAAKPVPYAIARTSSQASSAGIDEESIAFSIPEDFYDVGFSASYGDTPLNDMNSPVTSFSDVNLSTNPSLENSPVSSRCPYLSSQAENFPAGASPWSAMVTSQSSITSANSNVQGIGSANTPRSVPRQNVSALSTGLAEQSLYHASDTSPSSEYFDQWSLHAGDDAVWPFDAAMSDDPPLSRDFFPNVSSLGPSLVIVPPENPDVTMRDMNDFTPPEFRMTSSETHPIDYYLSANYAPAQLTEPRSVPSMTMPQASAANAVERLLVPLRRHRRRSDPGRMNTHLRPYSSASRPQPTVNSENVVSPQVSPTQSPRTRFSSPAESPRFQRVRSTEPTRAPGVTLPMTIASRPGRLTDPGQPTVGPAVVPRPNRSGPVRGRRQGPMDPVSRGQAKETRNRKMVCIRCKHSRQKCKRDDDSLDGSCIGCERHGGSQRWPGPCIKAHFEDLILTGSSNYISSYAIYHLTLNHTTRVRRELPKQINIDVVLARLDQARQRFNFKVYRDGQPLYVLDLDCCHKYIQGLRQQMDAPECDFATFIDRDILRTDPRNDNWERCMIPTEVPWGEWLSLLSNFNNMPSRANFSYIARPYYPTPAAAAGEQHMNVENPNEADNIILAAQLARIMCRKLEVKAYQYLQRVLHESGAMEDGRVLPFLQSLGRILLTLRWRLSWWAVVPEVVGSSDDDNDTANRRRVEVRVQSLCRVLYFYYCYVRRRLPVWTNIRTLSGIRSRYPDTQTEVWDDFPGDESVGGFEAWMGRGKVLVETGVGNRTRSLGLAA</sequence>
<dbReference type="AlphaFoldDB" id="A0A066XDE6"/>
<feature type="compositionally biased region" description="Low complexity" evidence="1">
    <location>
        <begin position="1"/>
        <end position="13"/>
    </location>
</feature>
<protein>
    <submittedName>
        <fullName evidence="2">Uncharacterized protein</fullName>
    </submittedName>
</protein>
<feature type="region of interest" description="Disordered" evidence="1">
    <location>
        <begin position="376"/>
        <end position="500"/>
    </location>
</feature>
<dbReference type="EMBL" id="JMSE01001199">
    <property type="protein sequence ID" value="KDN63761.1"/>
    <property type="molecule type" value="Genomic_DNA"/>
</dbReference>